<evidence type="ECO:0000256" key="8">
    <source>
        <dbReference type="SAM" id="MobiDB-lite"/>
    </source>
</evidence>
<keyword evidence="3" id="KW-1003">Cell membrane</keyword>
<keyword evidence="11" id="KW-1185">Reference proteome</keyword>
<protein>
    <submittedName>
        <fullName evidence="10">TIGR01620 family protein</fullName>
    </submittedName>
</protein>
<dbReference type="InterPro" id="IPR021147">
    <property type="entry name" value="DUF697"/>
</dbReference>
<dbReference type="PANTHER" id="PTHR39342:SF1">
    <property type="entry name" value="UPF0283 MEMBRANE PROTEIN YCJF"/>
    <property type="match status" value="1"/>
</dbReference>
<name>A0ABV8CPB4_9GAMM</name>
<sequence length="378" mass="41406">MSAPELPEGRVDVPASIDNGGVIPTLGRIDLDPATLRNATPVEVPAEAPSFATGLEAPTGKGPRWLLWGGGLVLGLSAAELLAGLWHQWQLSPLWGGLWSLACLLLGMGAARTLWAELRSLRQLKSSHHARSEAQQWLTEQAPAEEAMAFCQRLAKDAGWDTRPEYQQWLAAQTSYVSAQEQISLFAQTVLTGADEEARKRILRWSSENAIWVAISPFAAFDILFVLWRNLRMVEQIARCYGVRLGYWSRVRLLRQVFRHLVYLGVAELVSDIGLDWVGAELTARLSAKVGQGLGAGLLTVRLGMAAMTQCRPLPFDATQKPRLSQFRRALLDAVMARLTRRQAAEQAVVPMDGNETTSVTNPSRGTDAASTGRSDLS</sequence>
<dbReference type="InterPro" id="IPR006507">
    <property type="entry name" value="UPF0283"/>
</dbReference>
<evidence type="ECO:0000256" key="4">
    <source>
        <dbReference type="ARBA" id="ARBA00022519"/>
    </source>
</evidence>
<feature type="region of interest" description="Disordered" evidence="8">
    <location>
        <begin position="346"/>
        <end position="378"/>
    </location>
</feature>
<keyword evidence="6 9" id="KW-1133">Transmembrane helix</keyword>
<comment type="caution">
    <text evidence="10">The sequence shown here is derived from an EMBL/GenBank/DDBJ whole genome shotgun (WGS) entry which is preliminary data.</text>
</comment>
<dbReference type="Pfam" id="PF05128">
    <property type="entry name" value="DUF697"/>
    <property type="match status" value="1"/>
</dbReference>
<evidence type="ECO:0000256" key="2">
    <source>
        <dbReference type="ARBA" id="ARBA00008255"/>
    </source>
</evidence>
<accession>A0ABV8CPB4</accession>
<comment type="similarity">
    <text evidence="2">Belongs to the UPF0283 family.</text>
</comment>
<comment type="subcellular location">
    <subcellularLocation>
        <location evidence="1">Cell inner membrane</location>
        <topology evidence="1">Multi-pass membrane protein</topology>
    </subcellularLocation>
</comment>
<evidence type="ECO:0000256" key="5">
    <source>
        <dbReference type="ARBA" id="ARBA00022692"/>
    </source>
</evidence>
<organism evidence="10 11">
    <name type="scientific">Pseudaeromonas sharmana</name>
    <dbReference type="NCBI Taxonomy" id="328412"/>
    <lineage>
        <taxon>Bacteria</taxon>
        <taxon>Pseudomonadati</taxon>
        <taxon>Pseudomonadota</taxon>
        <taxon>Gammaproteobacteria</taxon>
        <taxon>Aeromonadales</taxon>
        <taxon>Aeromonadaceae</taxon>
        <taxon>Pseudaeromonas</taxon>
    </lineage>
</organism>
<evidence type="ECO:0000256" key="9">
    <source>
        <dbReference type="SAM" id="Phobius"/>
    </source>
</evidence>
<evidence type="ECO:0000256" key="6">
    <source>
        <dbReference type="ARBA" id="ARBA00022989"/>
    </source>
</evidence>
<feature type="transmembrane region" description="Helical" evidence="9">
    <location>
        <begin position="65"/>
        <end position="86"/>
    </location>
</feature>
<evidence type="ECO:0000256" key="3">
    <source>
        <dbReference type="ARBA" id="ARBA00022475"/>
    </source>
</evidence>
<proteinExistence type="inferred from homology"/>
<evidence type="ECO:0000313" key="10">
    <source>
        <dbReference type="EMBL" id="MFC3913839.1"/>
    </source>
</evidence>
<evidence type="ECO:0000313" key="11">
    <source>
        <dbReference type="Proteomes" id="UP001595692"/>
    </source>
</evidence>
<feature type="compositionally biased region" description="Polar residues" evidence="8">
    <location>
        <begin position="355"/>
        <end position="378"/>
    </location>
</feature>
<evidence type="ECO:0000256" key="1">
    <source>
        <dbReference type="ARBA" id="ARBA00004429"/>
    </source>
</evidence>
<dbReference type="PANTHER" id="PTHR39342">
    <property type="entry name" value="UPF0283 MEMBRANE PROTEIN YCJF"/>
    <property type="match status" value="1"/>
</dbReference>
<keyword evidence="7 9" id="KW-0472">Membrane</keyword>
<dbReference type="EMBL" id="JBHSAF010000014">
    <property type="protein sequence ID" value="MFC3913839.1"/>
    <property type="molecule type" value="Genomic_DNA"/>
</dbReference>
<dbReference type="RefSeq" id="WP_377152253.1">
    <property type="nucleotide sequence ID" value="NZ_JBHSAF010000014.1"/>
</dbReference>
<dbReference type="Proteomes" id="UP001595692">
    <property type="component" value="Unassembled WGS sequence"/>
</dbReference>
<gene>
    <name evidence="10" type="ORF">ACFOSS_10220</name>
</gene>
<feature type="transmembrane region" description="Helical" evidence="9">
    <location>
        <begin position="98"/>
        <end position="115"/>
    </location>
</feature>
<keyword evidence="5 9" id="KW-0812">Transmembrane</keyword>
<evidence type="ECO:0000256" key="7">
    <source>
        <dbReference type="ARBA" id="ARBA00023136"/>
    </source>
</evidence>
<keyword evidence="4" id="KW-0997">Cell inner membrane</keyword>
<reference evidence="11" key="1">
    <citation type="journal article" date="2019" name="Int. J. Syst. Evol. Microbiol.">
        <title>The Global Catalogue of Microorganisms (GCM) 10K type strain sequencing project: providing services to taxonomists for standard genome sequencing and annotation.</title>
        <authorList>
            <consortium name="The Broad Institute Genomics Platform"/>
            <consortium name="The Broad Institute Genome Sequencing Center for Infectious Disease"/>
            <person name="Wu L."/>
            <person name="Ma J."/>
        </authorList>
    </citation>
    <scope>NUCLEOTIDE SEQUENCE [LARGE SCALE GENOMIC DNA]</scope>
    <source>
        <strain evidence="11">CCUG 54939</strain>
    </source>
</reference>
<dbReference type="NCBIfam" id="TIGR01620">
    <property type="entry name" value="hyp_HI0043"/>
    <property type="match status" value="1"/>
</dbReference>